<dbReference type="EMBL" id="GBXM01056314">
    <property type="protein sequence ID" value="JAH52263.1"/>
    <property type="molecule type" value="Transcribed_RNA"/>
</dbReference>
<reference evidence="1" key="2">
    <citation type="journal article" date="2015" name="Fish Shellfish Immunol.">
        <title>Early steps in the European eel (Anguilla anguilla)-Vibrio vulnificus interaction in the gills: Role of the RtxA13 toxin.</title>
        <authorList>
            <person name="Callol A."/>
            <person name="Pajuelo D."/>
            <person name="Ebbesson L."/>
            <person name="Teles M."/>
            <person name="MacKenzie S."/>
            <person name="Amaro C."/>
        </authorList>
    </citation>
    <scope>NUCLEOTIDE SEQUENCE</scope>
</reference>
<reference evidence="1" key="1">
    <citation type="submission" date="2014-11" db="EMBL/GenBank/DDBJ databases">
        <authorList>
            <person name="Amaro Gonzalez C."/>
        </authorList>
    </citation>
    <scope>NUCLEOTIDE SEQUENCE</scope>
</reference>
<organism evidence="1">
    <name type="scientific">Anguilla anguilla</name>
    <name type="common">European freshwater eel</name>
    <name type="synonym">Muraena anguilla</name>
    <dbReference type="NCBI Taxonomy" id="7936"/>
    <lineage>
        <taxon>Eukaryota</taxon>
        <taxon>Metazoa</taxon>
        <taxon>Chordata</taxon>
        <taxon>Craniata</taxon>
        <taxon>Vertebrata</taxon>
        <taxon>Euteleostomi</taxon>
        <taxon>Actinopterygii</taxon>
        <taxon>Neopterygii</taxon>
        <taxon>Teleostei</taxon>
        <taxon>Anguilliformes</taxon>
        <taxon>Anguillidae</taxon>
        <taxon>Anguilla</taxon>
    </lineage>
</organism>
<accession>A0A0E9THT5</accession>
<proteinExistence type="predicted"/>
<sequence>MPLNYLTAHQDGGRHLSKGVSDKFKIRSLGSTQMKWHDHRI</sequence>
<name>A0A0E9THT5_ANGAN</name>
<protein>
    <submittedName>
        <fullName evidence="1">Uncharacterized protein</fullName>
    </submittedName>
</protein>
<dbReference type="AlphaFoldDB" id="A0A0E9THT5"/>
<evidence type="ECO:0000313" key="1">
    <source>
        <dbReference type="EMBL" id="JAH52263.1"/>
    </source>
</evidence>